<keyword evidence="1" id="KW-0808">Transferase</keyword>
<accession>A0A6G6C931</accession>
<organism evidence="4">
    <name type="scientific">Pink bollworm virus 2</name>
    <dbReference type="NCBI Taxonomy" id="2713147"/>
    <lineage>
        <taxon>Viruses</taxon>
        <taxon>Riboviria</taxon>
    </lineage>
</organism>
<dbReference type="InterPro" id="IPR007099">
    <property type="entry name" value="RNA-dir_pol_NSvirus"/>
</dbReference>
<evidence type="ECO:0000259" key="3">
    <source>
        <dbReference type="PROSITE" id="PS50525"/>
    </source>
</evidence>
<dbReference type="SUPFAM" id="SSF56672">
    <property type="entry name" value="DNA/RNA polymerases"/>
    <property type="match status" value="1"/>
</dbReference>
<evidence type="ECO:0000313" key="4">
    <source>
        <dbReference type="EMBL" id="QID77675.1"/>
    </source>
</evidence>
<dbReference type="EMBL" id="MN164619">
    <property type="protein sequence ID" value="QID77675.1"/>
    <property type="molecule type" value="Genomic_RNA"/>
</dbReference>
<feature type="domain" description="RdRp catalytic" evidence="3">
    <location>
        <begin position="950"/>
        <end position="1120"/>
    </location>
</feature>
<dbReference type="GO" id="GO:0003968">
    <property type="term" value="F:RNA-directed RNA polymerase activity"/>
    <property type="evidence" value="ECO:0007669"/>
    <property type="project" value="UniProtKB-KW"/>
</dbReference>
<name>A0A6G6C931_9VIRU</name>
<dbReference type="InterPro" id="IPR043502">
    <property type="entry name" value="DNA/RNA_pol_sf"/>
</dbReference>
<evidence type="ECO:0000256" key="2">
    <source>
        <dbReference type="ARBA" id="ARBA00022695"/>
    </source>
</evidence>
<keyword evidence="4" id="KW-0696">RNA-directed RNA polymerase</keyword>
<proteinExistence type="predicted"/>
<keyword evidence="2" id="KW-0548">Nucleotidyltransferase</keyword>
<evidence type="ECO:0000256" key="1">
    <source>
        <dbReference type="ARBA" id="ARBA00022679"/>
    </source>
</evidence>
<reference evidence="4" key="1">
    <citation type="submission" date="2019-07" db="EMBL/GenBank/DDBJ databases">
        <title>Identification of RNA viruses from the transcriptome of pheromone gland in pink bollworm moth, Pectinophora gossypiella.</title>
        <authorList>
            <person name="Dou X."/>
        </authorList>
    </citation>
    <scope>NUCLEOTIDE SEQUENCE</scope>
</reference>
<dbReference type="GO" id="GO:0039694">
    <property type="term" value="P:viral RNA genome replication"/>
    <property type="evidence" value="ECO:0007669"/>
    <property type="project" value="InterPro"/>
</dbReference>
<sequence length="2093" mass="241858">MFSKLTQYQGKRDREKEMIIRREQNKQLIEPRDQLEMCITENRKIVNKAISDRSKLSIDDSFNIYLNARMNRHDVWVDYLKVCKSKSYYKFSDIKVADFHRDFSNMFPVKDIPPELGKLSPDILIYDNELKVIFLGDVACTNAYRDADRRKYLKYKEISTFYSSQGYRVKHANFIIENTLNNVTAMIREFENIGVIMPVSGVKTRSMHYHRMAASTMDDSIEYCVDPKEITNLISLNDKMEEETYDKIQLPTNILWPDIKLEEPTKTEDEIAKEIRDQVEKMDKDYFDKDINPSIKALNELKKNNENREHMEPKSTLKVCSNQLDMELHTDHRLLESYLSDILIADDTTLSGYLQWLLPSSNQINIMKKCKTNGVPSKEDGVYGAYQYKIPKMHNDNYLINETIGHLQLGKKFKNKKESPKTISPDRFLEIFSSVESMIEHYGEISNKPSFLDNTWDASTNFESDNSEDMRRIYNIIRNSNGAQLCHSMSNLYQRLTHLKTSLSTKDNIYIPPNGSFIAIIPKEHAPITSSNCDVPIIFITRIRNDSKNLSTLRGINEYEYELKTDEYTYLVSKLCRLNLNKMANWDQAGHKLVATATYISSLNKSVDFQRVTGILTLMILDVHQKTSELLDLLKYVAFMPFSDITRLSSLIKDKFDIMFKTKLDVWTLETMINLIQELSDISKLNASKPKLQLHNGIAIHESFGMTLHLPSIFDLKKRHSTPGEYIEEVAMIYTVRGKQLYGSQFMDKSIYQTAKWEEQYQDEIVKYKDWVITGSGEGKYPFDSSFGFCKDAILHAKRHFDQNITVNKNKVMRDLTSGTYNDYMHYNCSLRGCVKEKEDRLKPNDLHTTSMEACLNEYEKEKYDDTNCTSNSFCYKFLSSGKKMEFSMSEKEQRGGGRPIATPTVLTKAALMTLEKPEVSIGKQSPNNIIVPGKHKLQELCECYKKFLTHASLENYKYIYQITEDQTKFSEMDNSRKFIPYIQNNTILDENIRKVQIKVVESLNNREHLVKRMPDTIKTGPLSKHINDQGNGIKTTIGWPQGMCNFISTSIHMIADYWITHMYNKAYPENRVKTAGLVHSDDSWVAVACNTFEDFERFCKFRIIAKKLFCLKMNEKKLWGSKYLGELVSNYNINGNVHLCISKTIANAFNNLNYQNWVMDVHSQVSTLQQSYRQGANLPTLILLSTILRQQIFSSYNIRGIQRENLHLLPIELGGYPANSVFELATTGVNCHYNYILNYIKRNPHSLIADVVLRCLTLSIMKMKSIEEEDFNKEVRKMARTRISKELIVDNESDESGFRYDYTNVKLPYRGDAFSCVNHLMPQSKKVKKTIQRLTSLPFVNDGMELLVTKPKDLSVSLGHLKEQTSTIMYALAAEKYTQSARRLAVSQMLQASGKTVRLHGLVPMSHNEMLEVLIHLDNIPRATIDQLSAAFTDSNPMPDIAEAIVFNSEHEHGTVDKRKIINRLPEIDDNFKTMTPIKDVLLYIIEETLNNGAYSDYGTKKSPIQLVREESKLIKRRFASYFVSYNVKIACNLIMRLSLECKKTKLWMQPYLNQETIVSFMEDLYGKTVSGNENYRVKSVTGYGREKNNDSDVIKSIYTTCVLDSLYPDKFKVQSISDVLIEDAINNIDYNKLNLDDLLKYAIIRYYINGDKMMLMEYDKSRLFSKKYIKPQKYENGKYYGDFICDIKYGSTVARIDGEPGNVNITVNKLNMNELLMAMMLFINDSFPTERYNHPSLWYNCSIWGNKFKIGSLFLTSFTQSSSGFTQTSNSSSIPILKNETLKFDELYIDRSECDFVIEDHLRTVYKVTQDKKIRIGNVRQNLSCPLAKTIWCYGKDIDGLDNNELLHSKIILNLTMRKPFSNTKKDMEKLLRDSDTINDSILVAMYRNLLSKFSNSISPIDLFNLPSLEIIDDVMITGLDVSKYVTEHNMTDADDLTHVESHFIYEEVEESGAMVKYNNLIKYIAQCYMINLTEIERDSILSNIITDNTILTKIKSDLMEEGTNELLDEMILVESKEANIMTICFILANDLESSNGFDNVDLQNLLRNKLSMNKNSEIICSMIKSDLDKIIFLNEYEANKKELLDMLINK</sequence>
<dbReference type="PROSITE" id="PS50525">
    <property type="entry name" value="RDRP_SSRNA_NEG_SEG"/>
    <property type="match status" value="1"/>
</dbReference>
<protein>
    <submittedName>
        <fullName evidence="4">RNA-dependent RNA polymerase</fullName>
    </submittedName>
</protein>